<reference evidence="3 4" key="1">
    <citation type="submission" date="2021-12" db="EMBL/GenBank/DDBJ databases">
        <title>Discovery of the Pendulisporaceae a myxobacterial family with distinct sporulation behavior and unique specialized metabolism.</title>
        <authorList>
            <person name="Garcia R."/>
            <person name="Popoff A."/>
            <person name="Bader C.D."/>
            <person name="Loehr J."/>
            <person name="Walesch S."/>
            <person name="Walt C."/>
            <person name="Boldt J."/>
            <person name="Bunk B."/>
            <person name="Haeckl F.J.F.P.J."/>
            <person name="Gunesch A.P."/>
            <person name="Birkelbach J."/>
            <person name="Nuebel U."/>
            <person name="Pietschmann T."/>
            <person name="Bach T."/>
            <person name="Mueller R."/>
        </authorList>
    </citation>
    <scope>NUCLEOTIDE SEQUENCE [LARGE SCALE GENOMIC DNA]</scope>
    <source>
        <strain evidence="3 4">MSr11954</strain>
    </source>
</reference>
<dbReference type="PRINTS" id="PR00598">
    <property type="entry name" value="HTHMARR"/>
</dbReference>
<evidence type="ECO:0000313" key="3">
    <source>
        <dbReference type="EMBL" id="WXB19294.1"/>
    </source>
</evidence>
<dbReference type="PROSITE" id="PS50995">
    <property type="entry name" value="HTH_MARR_2"/>
    <property type="match status" value="1"/>
</dbReference>
<dbReference type="PANTHER" id="PTHR33164:SF106">
    <property type="entry name" value="TRANSCRIPTIONAL REGULATORY PROTEIN"/>
    <property type="match status" value="1"/>
</dbReference>
<dbReference type="CDD" id="cd00090">
    <property type="entry name" value="HTH_ARSR"/>
    <property type="match status" value="1"/>
</dbReference>
<dbReference type="SMART" id="SM00347">
    <property type="entry name" value="HTH_MARR"/>
    <property type="match status" value="1"/>
</dbReference>
<dbReference type="InterPro" id="IPR036390">
    <property type="entry name" value="WH_DNA-bd_sf"/>
</dbReference>
<dbReference type="InterPro" id="IPR011991">
    <property type="entry name" value="ArsR-like_HTH"/>
</dbReference>
<sequence length="405" mass="44101">MKKESDPSRSLQPASGTMPLPGPADALARRAPRGSEELGRELSARTILFHQAVAERMGLSVTDHKCLDIAGRASLEGPLTAGKLAELTGLTTGAITGVLDRLEKGGFVRREKDPSDRRQVRIRILPDRDPEYMEVFLPFAKAWEELTSRYSPEEMARVEDFFRTSLELLRKETERVRAMTRVQKAAGGGRAEDATELSAPFTAETSGYLEIARGAINTRLHGAVGPNLYSGRFVGATPRVTAQDGRVLIEYTRSILRAVSFKQSASDLVLNPAIPWHIVIRGGTTKLVADLRALTLRGIDISGGASELWVQLPRPHETVPLRIRGGAQRVTLLRPQGVPARLSIKSGAAGLTIDTLHLDAVGGKTDWQSPDFDQATDRYDIEVTQGADGLTVGTLPPVTYPTRDE</sequence>
<dbReference type="RefSeq" id="WP_394828919.1">
    <property type="nucleotide sequence ID" value="NZ_CP089984.1"/>
</dbReference>
<evidence type="ECO:0000256" key="1">
    <source>
        <dbReference type="SAM" id="MobiDB-lite"/>
    </source>
</evidence>
<accession>A0ABZ2M9V8</accession>
<name>A0ABZ2M9V8_9BACT</name>
<proteinExistence type="predicted"/>
<dbReference type="InterPro" id="IPR039422">
    <property type="entry name" value="MarR/SlyA-like"/>
</dbReference>
<protein>
    <submittedName>
        <fullName evidence="3">MarR family transcriptional regulator</fullName>
    </submittedName>
</protein>
<dbReference type="Proteomes" id="UP001370348">
    <property type="component" value="Chromosome"/>
</dbReference>
<feature type="domain" description="HTH marR-type" evidence="2">
    <location>
        <begin position="35"/>
        <end position="167"/>
    </location>
</feature>
<dbReference type="InterPro" id="IPR036388">
    <property type="entry name" value="WH-like_DNA-bd_sf"/>
</dbReference>
<feature type="region of interest" description="Disordered" evidence="1">
    <location>
        <begin position="1"/>
        <end position="37"/>
    </location>
</feature>
<dbReference type="InterPro" id="IPR000835">
    <property type="entry name" value="HTH_MarR-typ"/>
</dbReference>
<keyword evidence="4" id="KW-1185">Reference proteome</keyword>
<gene>
    <name evidence="3" type="ORF">LZC94_18935</name>
</gene>
<dbReference type="EMBL" id="CP089984">
    <property type="protein sequence ID" value="WXB19294.1"/>
    <property type="molecule type" value="Genomic_DNA"/>
</dbReference>
<evidence type="ECO:0000259" key="2">
    <source>
        <dbReference type="PROSITE" id="PS50995"/>
    </source>
</evidence>
<evidence type="ECO:0000313" key="4">
    <source>
        <dbReference type="Proteomes" id="UP001370348"/>
    </source>
</evidence>
<dbReference type="Gene3D" id="1.10.10.10">
    <property type="entry name" value="Winged helix-like DNA-binding domain superfamily/Winged helix DNA-binding domain"/>
    <property type="match status" value="1"/>
</dbReference>
<dbReference type="PANTHER" id="PTHR33164">
    <property type="entry name" value="TRANSCRIPTIONAL REGULATOR, MARR FAMILY"/>
    <property type="match status" value="1"/>
</dbReference>
<dbReference type="Pfam" id="PF01047">
    <property type="entry name" value="MarR"/>
    <property type="match status" value="1"/>
</dbReference>
<organism evidence="3 4">
    <name type="scientific">Pendulispora albinea</name>
    <dbReference type="NCBI Taxonomy" id="2741071"/>
    <lineage>
        <taxon>Bacteria</taxon>
        <taxon>Pseudomonadati</taxon>
        <taxon>Myxococcota</taxon>
        <taxon>Myxococcia</taxon>
        <taxon>Myxococcales</taxon>
        <taxon>Sorangiineae</taxon>
        <taxon>Pendulisporaceae</taxon>
        <taxon>Pendulispora</taxon>
    </lineage>
</organism>
<dbReference type="SUPFAM" id="SSF46785">
    <property type="entry name" value="Winged helix' DNA-binding domain"/>
    <property type="match status" value="1"/>
</dbReference>